<organism evidence="9 10">
    <name type="scientific">Botrytis fragariae</name>
    <dbReference type="NCBI Taxonomy" id="1964551"/>
    <lineage>
        <taxon>Eukaryota</taxon>
        <taxon>Fungi</taxon>
        <taxon>Dikarya</taxon>
        <taxon>Ascomycota</taxon>
        <taxon>Pezizomycotina</taxon>
        <taxon>Leotiomycetes</taxon>
        <taxon>Helotiales</taxon>
        <taxon>Sclerotiniaceae</taxon>
        <taxon>Botrytis</taxon>
    </lineage>
</organism>
<dbReference type="OrthoDB" id="4905839at2759"/>
<dbReference type="Proteomes" id="UP000531561">
    <property type="component" value="Unassembled WGS sequence"/>
</dbReference>
<proteinExistence type="inferred from homology"/>
<name>A0A8H6AIR1_9HELO</name>
<comment type="similarity">
    <text evidence="1">In the C-terminal section; belongs to the LAGLIDADG endonuclease family.</text>
</comment>
<comment type="caution">
    <text evidence="9">The sequence shown here is derived from an EMBL/GenBank/DDBJ whole genome shotgun (WGS) entry which is preliminary data.</text>
</comment>
<dbReference type="GO" id="GO:0004519">
    <property type="term" value="F:endonuclease activity"/>
    <property type="evidence" value="ECO:0007669"/>
    <property type="project" value="UniProtKB-KW"/>
</dbReference>
<dbReference type="Pfam" id="PF00961">
    <property type="entry name" value="LAGLIDADG_1"/>
    <property type="match status" value="1"/>
</dbReference>
<dbReference type="PANTHER" id="PTHR10422">
    <property type="entry name" value="CYTOCHROME C OXIDASE SUBUNIT 1"/>
    <property type="match status" value="1"/>
</dbReference>
<dbReference type="EMBL" id="JABFCT010000023">
    <property type="protein sequence ID" value="KAF5868391.1"/>
    <property type="molecule type" value="Genomic_DNA"/>
</dbReference>
<keyword evidence="10" id="KW-1185">Reference proteome</keyword>
<evidence type="ECO:0000313" key="9">
    <source>
        <dbReference type="EMBL" id="KAF5868391.1"/>
    </source>
</evidence>
<keyword evidence="7" id="KW-0472">Membrane</keyword>
<dbReference type="GO" id="GO:0004129">
    <property type="term" value="F:cytochrome-c oxidase activity"/>
    <property type="evidence" value="ECO:0007669"/>
    <property type="project" value="InterPro"/>
</dbReference>
<dbReference type="GO" id="GO:0016020">
    <property type="term" value="C:membrane"/>
    <property type="evidence" value="ECO:0007669"/>
    <property type="project" value="InterPro"/>
</dbReference>
<dbReference type="InterPro" id="IPR027434">
    <property type="entry name" value="Homing_endonucl"/>
</dbReference>
<evidence type="ECO:0000256" key="6">
    <source>
        <dbReference type="ARBA" id="ARBA00022886"/>
    </source>
</evidence>
<dbReference type="InterPro" id="IPR023616">
    <property type="entry name" value="Cyt_c_oxase-like_su1_dom"/>
</dbReference>
<keyword evidence="5" id="KW-0378">Hydrolase</keyword>
<dbReference type="GO" id="GO:0006123">
    <property type="term" value="P:mitochondrial electron transport, cytochrome c to oxygen"/>
    <property type="evidence" value="ECO:0007669"/>
    <property type="project" value="TreeGrafter"/>
</dbReference>
<protein>
    <submittedName>
        <fullName evidence="9">Putative cytochrome c oxidase subunit</fullName>
    </submittedName>
</protein>
<evidence type="ECO:0000256" key="7">
    <source>
        <dbReference type="SAM" id="Phobius"/>
    </source>
</evidence>
<reference evidence="9 10" key="1">
    <citation type="journal article" date="2020" name="Phytopathology">
        <title>A high-quality genome resource of Botrytis fragariae, a new and rapidly spreading fungal pathogen causing strawberry gray mold in the U.S.A.</title>
        <authorList>
            <person name="Wu Y."/>
            <person name="Saski C.A."/>
            <person name="Schnabel G."/>
            <person name="Xiao S."/>
            <person name="Hu M."/>
        </authorList>
    </citation>
    <scope>NUCLEOTIDE SEQUENCE [LARGE SCALE GENOMIC DNA]</scope>
    <source>
        <strain evidence="9 10">BVB16</strain>
    </source>
</reference>
<dbReference type="SUPFAM" id="SSF55608">
    <property type="entry name" value="Homing endonucleases"/>
    <property type="match status" value="1"/>
</dbReference>
<dbReference type="GO" id="GO:0006314">
    <property type="term" value="P:intron homing"/>
    <property type="evidence" value="ECO:0007669"/>
    <property type="project" value="UniProtKB-KW"/>
</dbReference>
<accession>A0A8H6AIR1</accession>
<evidence type="ECO:0000256" key="5">
    <source>
        <dbReference type="ARBA" id="ARBA00022801"/>
    </source>
</evidence>
<dbReference type="GeneID" id="59266450"/>
<dbReference type="PROSITE" id="PS50855">
    <property type="entry name" value="COX1"/>
    <property type="match status" value="1"/>
</dbReference>
<dbReference type="Gene3D" id="1.20.210.10">
    <property type="entry name" value="Cytochrome c oxidase-like, subunit I domain"/>
    <property type="match status" value="1"/>
</dbReference>
<evidence type="ECO:0000256" key="3">
    <source>
        <dbReference type="ARBA" id="ARBA00022722"/>
    </source>
</evidence>
<evidence type="ECO:0000256" key="1">
    <source>
        <dbReference type="ARBA" id="ARBA00009332"/>
    </source>
</evidence>
<evidence type="ECO:0000313" key="10">
    <source>
        <dbReference type="Proteomes" id="UP000531561"/>
    </source>
</evidence>
<gene>
    <name evidence="9" type="ORF">Bfra_012443</name>
</gene>
<sequence length="238" mass="26973">MISEAFRYNLRLLYYIKRQLGVSTVTKDKTKGQILIRDRKKIAKFIIPIFDKYPLLTSKQFNYEKFKKAFYILEDSSLSREEKDNQLFYLKNKEVDPNYISPVTCHGFGLTQKLDSVVLQGVQSHSGPSVDLAIFALHLSGISSLLGAINLTFIGHLFLLRVNYASYINKFNLYVLKGGSKTKSSLSLKANYSTGAITMVLTDRNFNTSFFEAAGGGDPILYQHLFSRLVSLKEKVLL</sequence>
<dbReference type="InterPro" id="IPR004860">
    <property type="entry name" value="LAGLIDADG_dom"/>
</dbReference>
<dbReference type="InterPro" id="IPR000883">
    <property type="entry name" value="Cyt_C_Oxase_1"/>
</dbReference>
<dbReference type="GO" id="GO:0015990">
    <property type="term" value="P:electron transport coupled proton transport"/>
    <property type="evidence" value="ECO:0007669"/>
    <property type="project" value="TreeGrafter"/>
</dbReference>
<dbReference type="InterPro" id="IPR036927">
    <property type="entry name" value="Cyt_c_oxase-like_su1_sf"/>
</dbReference>
<evidence type="ECO:0000259" key="8">
    <source>
        <dbReference type="PROSITE" id="PS50855"/>
    </source>
</evidence>
<dbReference type="SUPFAM" id="SSF81442">
    <property type="entry name" value="Cytochrome c oxidase subunit I-like"/>
    <property type="match status" value="1"/>
</dbReference>
<feature type="transmembrane region" description="Helical" evidence="7">
    <location>
        <begin position="132"/>
        <end position="160"/>
    </location>
</feature>
<keyword evidence="6" id="KW-0404">Intron homing</keyword>
<dbReference type="GO" id="GO:0020037">
    <property type="term" value="F:heme binding"/>
    <property type="evidence" value="ECO:0007669"/>
    <property type="project" value="InterPro"/>
</dbReference>
<keyword evidence="7" id="KW-1133">Transmembrane helix</keyword>
<feature type="domain" description="Cytochrome oxidase subunit I profile" evidence="8">
    <location>
        <begin position="119"/>
        <end position="226"/>
    </location>
</feature>
<keyword evidence="3" id="KW-0540">Nuclease</keyword>
<dbReference type="Gene3D" id="3.10.28.10">
    <property type="entry name" value="Homing endonucleases"/>
    <property type="match status" value="1"/>
</dbReference>
<keyword evidence="7" id="KW-0812">Transmembrane</keyword>
<dbReference type="AlphaFoldDB" id="A0A8H6AIR1"/>
<dbReference type="RefSeq" id="XP_037187340.1">
    <property type="nucleotide sequence ID" value="XM_037342758.1"/>
</dbReference>
<keyword evidence="4" id="KW-0255">Endonuclease</keyword>
<evidence type="ECO:0000256" key="4">
    <source>
        <dbReference type="ARBA" id="ARBA00022759"/>
    </source>
</evidence>
<comment type="similarity">
    <text evidence="2">In the N-terminal section; belongs to the heme-copper respiratory oxidase family.</text>
</comment>
<evidence type="ECO:0000256" key="2">
    <source>
        <dbReference type="ARBA" id="ARBA00010468"/>
    </source>
</evidence>
<dbReference type="GO" id="GO:0005739">
    <property type="term" value="C:mitochondrion"/>
    <property type="evidence" value="ECO:0007669"/>
    <property type="project" value="UniProtKB-ARBA"/>
</dbReference>
<dbReference type="PANTHER" id="PTHR10422:SF18">
    <property type="entry name" value="CYTOCHROME C OXIDASE SUBUNIT 1"/>
    <property type="match status" value="1"/>
</dbReference>
<dbReference type="GO" id="GO:0016787">
    <property type="term" value="F:hydrolase activity"/>
    <property type="evidence" value="ECO:0007669"/>
    <property type="project" value="UniProtKB-KW"/>
</dbReference>